<evidence type="ECO:0000313" key="8">
    <source>
        <dbReference type="EMBL" id="MCZ6161654.1"/>
    </source>
</evidence>
<dbReference type="GO" id="GO:0043546">
    <property type="term" value="F:molybdopterin cofactor binding"/>
    <property type="evidence" value="ECO:0007669"/>
    <property type="project" value="InterPro"/>
</dbReference>
<dbReference type="EMBL" id="JAPXGP010000003">
    <property type="protein sequence ID" value="MCZ6161654.1"/>
    <property type="molecule type" value="Genomic_DNA"/>
</dbReference>
<dbReference type="Pfam" id="PF00384">
    <property type="entry name" value="Molybdopterin"/>
    <property type="match status" value="1"/>
</dbReference>
<dbReference type="PANTHER" id="PTHR43742">
    <property type="entry name" value="TRIMETHYLAMINE-N-OXIDE REDUCTASE"/>
    <property type="match status" value="1"/>
</dbReference>
<evidence type="ECO:0000256" key="1">
    <source>
        <dbReference type="ARBA" id="ARBA00001942"/>
    </source>
</evidence>
<dbReference type="Proteomes" id="UP001075461">
    <property type="component" value="Unassembled WGS sequence"/>
</dbReference>
<keyword evidence="5" id="KW-0560">Oxidoreductase</keyword>
<protein>
    <submittedName>
        <fullName evidence="8">Molybdopterin-dependent oxidoreductase</fullName>
    </submittedName>
</protein>
<comment type="cofactor">
    <cofactor evidence="1">
        <name>Mo-bis(molybdopterin guanine dinucleotide)</name>
        <dbReference type="ChEBI" id="CHEBI:60539"/>
    </cofactor>
</comment>
<dbReference type="Pfam" id="PF01568">
    <property type="entry name" value="Molydop_binding"/>
    <property type="match status" value="1"/>
</dbReference>
<dbReference type="Gene3D" id="2.40.40.20">
    <property type="match status" value="1"/>
</dbReference>
<keyword evidence="3" id="KW-0500">Molybdenum</keyword>
<dbReference type="SUPFAM" id="SSF53706">
    <property type="entry name" value="Formate dehydrogenase/DMSO reductase, domains 1-3"/>
    <property type="match status" value="1"/>
</dbReference>
<dbReference type="Gene3D" id="3.90.55.10">
    <property type="entry name" value="Dimethylsulfoxide Reductase, domain 3"/>
    <property type="match status" value="1"/>
</dbReference>
<comment type="similarity">
    <text evidence="2">Belongs to the prokaryotic molybdopterin-containing oxidoreductase family.</text>
</comment>
<evidence type="ECO:0000256" key="4">
    <source>
        <dbReference type="ARBA" id="ARBA00022723"/>
    </source>
</evidence>
<comment type="caution">
    <text evidence="8">The sequence shown here is derived from an EMBL/GenBank/DDBJ whole genome shotgun (WGS) entry which is preliminary data.</text>
</comment>
<evidence type="ECO:0000259" key="7">
    <source>
        <dbReference type="Pfam" id="PF01568"/>
    </source>
</evidence>
<keyword evidence="4" id="KW-0479">Metal-binding</keyword>
<organism evidence="8 9">
    <name type="scientific">Campylobacter ureolyticus</name>
    <dbReference type="NCBI Taxonomy" id="827"/>
    <lineage>
        <taxon>Bacteria</taxon>
        <taxon>Pseudomonadati</taxon>
        <taxon>Campylobacterota</taxon>
        <taxon>Epsilonproteobacteria</taxon>
        <taxon>Campylobacterales</taxon>
        <taxon>Campylobacteraceae</taxon>
        <taxon>Campylobacter</taxon>
    </lineage>
</organism>
<dbReference type="Gene3D" id="3.40.228.10">
    <property type="entry name" value="Dimethylsulfoxide Reductase, domain 2"/>
    <property type="match status" value="1"/>
</dbReference>
<evidence type="ECO:0000256" key="2">
    <source>
        <dbReference type="ARBA" id="ARBA00010312"/>
    </source>
</evidence>
<proteinExistence type="inferred from homology"/>
<dbReference type="InterPro" id="IPR006657">
    <property type="entry name" value="MoPterin_dinucl-bd_dom"/>
</dbReference>
<dbReference type="InterPro" id="IPR006655">
    <property type="entry name" value="Mopterin_OxRdtase_prok_CS"/>
</dbReference>
<evidence type="ECO:0000256" key="3">
    <source>
        <dbReference type="ARBA" id="ARBA00022505"/>
    </source>
</evidence>
<reference evidence="8" key="1">
    <citation type="submission" date="2022-12" db="EMBL/GenBank/DDBJ databases">
        <title>Species Delineation and Comparative Genomics within the Campylobacter ureolyticus Complex.</title>
        <authorList>
            <person name="Maki J."/>
            <person name="Howard M."/>
            <person name="Connelly S."/>
            <person name="Hardy D.J."/>
            <person name="Cameron A."/>
        </authorList>
    </citation>
    <scope>NUCLEOTIDE SEQUENCE</scope>
    <source>
        <strain evidence="8">URMC_786</strain>
    </source>
</reference>
<dbReference type="Gene3D" id="3.40.50.740">
    <property type="match status" value="1"/>
</dbReference>
<dbReference type="GO" id="GO:0009055">
    <property type="term" value="F:electron transfer activity"/>
    <property type="evidence" value="ECO:0007669"/>
    <property type="project" value="TreeGrafter"/>
</dbReference>
<evidence type="ECO:0000313" key="9">
    <source>
        <dbReference type="Proteomes" id="UP001075461"/>
    </source>
</evidence>
<accession>A0A9Q4KPP0</accession>
<sequence>MSVKIDEKRRNFIKTAGVAGAVLSTNSLLAKEKNIKTIPTASNVGAFYADVDESGKIVKIRPQDSDKDPKVPWSEAWIDRVYSDTRVKYPCVRKSYLEAKGIKANSKPELRGKEEFIRVSWDEAIKLILDKLQSVKPDEIYNASYGGWGHPGLLHNCAATTGRFFNTVIGGAVTMDGEHSNGAAGKVNTTIVGDLEVYSLQTAHEVILENTQVYVMWGADILKCNQIDYKVANRGNNPYYDKYAKSNIKFITIDPQYTPIAKKLNAQWIKIRPNTDVALMLGMMHYLYTSNQYDKNFIEKYTYGFDKFLPYLLGKTEDMVEKTPSWASKITGIDEKVIKSLADTFVKNRTFLAGNWAMQRAQFGEQADCTFMVLASFIGQVGLPGGGFGFSMHYSGGGQASSGVMLPGGLAQSKNKVRAKIPASRVSDAILNPGKKIKFKGEEMVYPNIKIFYNVGCNTLGHQPDSNSLIKALRTLDTVIVHEPWWTPTAKMADIVLPSTTTLERDDISYGGSYSQDYVYAMKKVIEPLYESRNDYDVFEEMAKIVGDREWRRFTGGGKTKEERIKDFYERSDCPNYMEFDEFWEKGYVHFEPSEDAYKYVRHSDFREDPVNNRLRTETGKIQIYSDKFASYKLDDFKGHPIWQEPTEWLGNSKAVAKFPFHVLSPHPTYRIHSQLDNCFVRKLYKVGNREPVLINSDDALKLGIKDGDTVEVFNDRGALLAGAVVTKDIMSGVISIQEGVWYDPEDESEKRCNAGHVNVLTTNTSTSSMAQATAVNSSLANIKKVDVKPYSGIKAAVVKEM</sequence>
<dbReference type="PROSITE" id="PS00932">
    <property type="entry name" value="MOLYBDOPTERIN_PROK_3"/>
    <property type="match status" value="1"/>
</dbReference>
<feature type="domain" description="Molybdopterin oxidoreductase" evidence="6">
    <location>
        <begin position="86"/>
        <end position="544"/>
    </location>
</feature>
<gene>
    <name evidence="8" type="ORF">O6B92_04805</name>
</gene>
<dbReference type="GO" id="GO:0016491">
    <property type="term" value="F:oxidoreductase activity"/>
    <property type="evidence" value="ECO:0007669"/>
    <property type="project" value="UniProtKB-KW"/>
</dbReference>
<name>A0A9Q4KPP0_9BACT</name>
<dbReference type="PROSITE" id="PS00490">
    <property type="entry name" value="MOLYBDOPTERIN_PROK_2"/>
    <property type="match status" value="1"/>
</dbReference>
<dbReference type="GO" id="GO:0009061">
    <property type="term" value="P:anaerobic respiration"/>
    <property type="evidence" value="ECO:0007669"/>
    <property type="project" value="TreeGrafter"/>
</dbReference>
<dbReference type="InterPro" id="IPR009010">
    <property type="entry name" value="Asp_de-COase-like_dom_sf"/>
</dbReference>
<dbReference type="AlphaFoldDB" id="A0A9Q4KPP0"/>
<dbReference type="GO" id="GO:0030151">
    <property type="term" value="F:molybdenum ion binding"/>
    <property type="evidence" value="ECO:0007669"/>
    <property type="project" value="TreeGrafter"/>
</dbReference>
<dbReference type="InterPro" id="IPR050612">
    <property type="entry name" value="Prok_Mopterin_Oxidored"/>
</dbReference>
<dbReference type="SUPFAM" id="SSF50692">
    <property type="entry name" value="ADC-like"/>
    <property type="match status" value="1"/>
</dbReference>
<evidence type="ECO:0000256" key="5">
    <source>
        <dbReference type="ARBA" id="ARBA00023002"/>
    </source>
</evidence>
<feature type="domain" description="Molybdopterin dinucleotide-binding" evidence="7">
    <location>
        <begin position="661"/>
        <end position="778"/>
    </location>
</feature>
<dbReference type="InterPro" id="IPR006656">
    <property type="entry name" value="Mopterin_OxRdtase"/>
</dbReference>
<evidence type="ECO:0000259" key="6">
    <source>
        <dbReference type="Pfam" id="PF00384"/>
    </source>
</evidence>
<dbReference type="GO" id="GO:0030288">
    <property type="term" value="C:outer membrane-bounded periplasmic space"/>
    <property type="evidence" value="ECO:0007669"/>
    <property type="project" value="TreeGrafter"/>
</dbReference>
<dbReference type="PANTHER" id="PTHR43742:SF10">
    <property type="entry name" value="TRIMETHYLAMINE-N-OXIDE REDUCTASE 2"/>
    <property type="match status" value="1"/>
</dbReference>